<feature type="domain" description="Methyltransferase small" evidence="7">
    <location>
        <begin position="27"/>
        <end position="158"/>
    </location>
</feature>
<dbReference type="Pfam" id="PF05175">
    <property type="entry name" value="MTS"/>
    <property type="match status" value="1"/>
</dbReference>
<dbReference type="Gene3D" id="3.40.50.150">
    <property type="entry name" value="Vaccinia Virus protein VP39"/>
    <property type="match status" value="1"/>
</dbReference>
<name>A0ABU7H3N8_9SPHI</name>
<comment type="function">
    <text evidence="6">Specifically methylates the adenine in position 37 of tRNA(1)(Val) (anticodon cmo5UAC).</text>
</comment>
<comment type="similarity">
    <text evidence="6">Belongs to the methyltransferase superfamily. tRNA (adenine-N(6)-)-methyltransferase family.</text>
</comment>
<dbReference type="GO" id="GO:0032259">
    <property type="term" value="P:methylation"/>
    <property type="evidence" value="ECO:0007669"/>
    <property type="project" value="UniProtKB-KW"/>
</dbReference>
<protein>
    <recommendedName>
        <fullName evidence="6">tRNA1(Val) (adenine(37)-N6)-methyltransferase</fullName>
        <ecNumber evidence="6">2.1.1.223</ecNumber>
    </recommendedName>
    <alternativeName>
        <fullName evidence="6">tRNA m6A37 methyltransferase</fullName>
    </alternativeName>
</protein>
<dbReference type="InterPro" id="IPR007848">
    <property type="entry name" value="Small_mtfrase_dom"/>
</dbReference>
<reference evidence="8 9" key="1">
    <citation type="submission" date="2024-01" db="EMBL/GenBank/DDBJ databases">
        <title>Pedobacter sp. nov., isolated from oil-contaminated soil.</title>
        <authorList>
            <person name="Le N.T.T."/>
        </authorList>
    </citation>
    <scope>NUCLEOTIDE SEQUENCE [LARGE SCALE GENOMIC DNA]</scope>
    <source>
        <strain evidence="8 9">VNH31</strain>
    </source>
</reference>
<keyword evidence="5 6" id="KW-0819">tRNA processing</keyword>
<dbReference type="EMBL" id="JAZDQU010000002">
    <property type="protein sequence ID" value="MEE1885828.1"/>
    <property type="molecule type" value="Genomic_DNA"/>
</dbReference>
<dbReference type="EC" id="2.1.1.223" evidence="6"/>
<dbReference type="GO" id="GO:0008168">
    <property type="term" value="F:methyltransferase activity"/>
    <property type="evidence" value="ECO:0007669"/>
    <property type="project" value="UniProtKB-KW"/>
</dbReference>
<dbReference type="RefSeq" id="WP_330146721.1">
    <property type="nucleotide sequence ID" value="NZ_JAZDQU010000002.1"/>
</dbReference>
<proteinExistence type="inferred from homology"/>
<sequence>MQVFKFKKFEIDQSNCAMRINTDGVLLGAIAHHQNPTSILDIGTGTGVIALMLAQKYVFAKVIGIEIEGGAAQTSKRNAENSQFSDRVNVIHQDILSFNSEAKFDLIVSNPPFFTNDLKNPEPKKGLARHTSNDFIEALIKKSTELLSDDGSFWLVLPPDQFIAYNSTFEKNGLYKASVIHLKSFEGKPAFRQIIEFSKHKQSTIENDFILYDAPSVHSNAYKLCLKDYFIAF</sequence>
<dbReference type="PANTHER" id="PTHR47739:SF1">
    <property type="entry name" value="TRNA1(VAL) (ADENINE(37)-N6)-METHYLTRANSFERASE"/>
    <property type="match status" value="1"/>
</dbReference>
<gene>
    <name evidence="8" type="ORF">VRU49_10410</name>
</gene>
<dbReference type="CDD" id="cd02440">
    <property type="entry name" value="AdoMet_MTases"/>
    <property type="match status" value="1"/>
</dbReference>
<organism evidence="8 9">
    <name type="scientific">Pedobacter flavus</name>
    <dbReference type="NCBI Taxonomy" id="3113906"/>
    <lineage>
        <taxon>Bacteria</taxon>
        <taxon>Pseudomonadati</taxon>
        <taxon>Bacteroidota</taxon>
        <taxon>Sphingobacteriia</taxon>
        <taxon>Sphingobacteriales</taxon>
        <taxon>Sphingobacteriaceae</taxon>
        <taxon>Pedobacter</taxon>
    </lineage>
</organism>
<keyword evidence="1 6" id="KW-0963">Cytoplasm</keyword>
<comment type="caution">
    <text evidence="8">The sequence shown here is derived from an EMBL/GenBank/DDBJ whole genome shotgun (WGS) entry which is preliminary data.</text>
</comment>
<dbReference type="InterPro" id="IPR050210">
    <property type="entry name" value="tRNA_Adenine-N(6)_MTase"/>
</dbReference>
<comment type="subcellular location">
    <subcellularLocation>
        <location evidence="6">Cytoplasm</location>
    </subcellularLocation>
</comment>
<accession>A0ABU7H3N8</accession>
<evidence type="ECO:0000256" key="4">
    <source>
        <dbReference type="ARBA" id="ARBA00022691"/>
    </source>
</evidence>
<evidence type="ECO:0000313" key="8">
    <source>
        <dbReference type="EMBL" id="MEE1885828.1"/>
    </source>
</evidence>
<dbReference type="PRINTS" id="PR00507">
    <property type="entry name" value="N12N6MTFRASE"/>
</dbReference>
<evidence type="ECO:0000313" key="9">
    <source>
        <dbReference type="Proteomes" id="UP001337681"/>
    </source>
</evidence>
<evidence type="ECO:0000259" key="7">
    <source>
        <dbReference type="Pfam" id="PF05175"/>
    </source>
</evidence>
<dbReference type="InterPro" id="IPR002052">
    <property type="entry name" value="DNA_methylase_N6_adenine_CS"/>
</dbReference>
<evidence type="ECO:0000256" key="3">
    <source>
        <dbReference type="ARBA" id="ARBA00022679"/>
    </source>
</evidence>
<keyword evidence="9" id="KW-1185">Reference proteome</keyword>
<dbReference type="SUPFAM" id="SSF53335">
    <property type="entry name" value="S-adenosyl-L-methionine-dependent methyltransferases"/>
    <property type="match status" value="1"/>
</dbReference>
<dbReference type="InterPro" id="IPR022882">
    <property type="entry name" value="tRNA_adenine-N6_MeTrfase"/>
</dbReference>
<keyword evidence="4 6" id="KW-0949">S-adenosyl-L-methionine</keyword>
<evidence type="ECO:0000256" key="6">
    <source>
        <dbReference type="HAMAP-Rule" id="MF_01872"/>
    </source>
</evidence>
<evidence type="ECO:0000256" key="2">
    <source>
        <dbReference type="ARBA" id="ARBA00022603"/>
    </source>
</evidence>
<dbReference type="HAMAP" id="MF_01872">
    <property type="entry name" value="tRNA_methyltr_YfiC"/>
    <property type="match status" value="1"/>
</dbReference>
<keyword evidence="2 6" id="KW-0489">Methyltransferase</keyword>
<evidence type="ECO:0000256" key="5">
    <source>
        <dbReference type="ARBA" id="ARBA00022694"/>
    </source>
</evidence>
<dbReference type="PANTHER" id="PTHR47739">
    <property type="entry name" value="TRNA1(VAL) (ADENINE(37)-N6)-METHYLTRANSFERASE"/>
    <property type="match status" value="1"/>
</dbReference>
<comment type="catalytic activity">
    <reaction evidence="6">
        <text>adenosine(37) in tRNA1(Val) + S-adenosyl-L-methionine = N(6)-methyladenosine(37) in tRNA1(Val) + S-adenosyl-L-homocysteine + H(+)</text>
        <dbReference type="Rhea" id="RHEA:43160"/>
        <dbReference type="Rhea" id="RHEA-COMP:10369"/>
        <dbReference type="Rhea" id="RHEA-COMP:10370"/>
        <dbReference type="ChEBI" id="CHEBI:15378"/>
        <dbReference type="ChEBI" id="CHEBI:57856"/>
        <dbReference type="ChEBI" id="CHEBI:59789"/>
        <dbReference type="ChEBI" id="CHEBI:74411"/>
        <dbReference type="ChEBI" id="CHEBI:74449"/>
        <dbReference type="EC" id="2.1.1.223"/>
    </reaction>
</comment>
<keyword evidence="3 6" id="KW-0808">Transferase</keyword>
<dbReference type="InterPro" id="IPR029063">
    <property type="entry name" value="SAM-dependent_MTases_sf"/>
</dbReference>
<dbReference type="PROSITE" id="PS00092">
    <property type="entry name" value="N6_MTASE"/>
    <property type="match status" value="1"/>
</dbReference>
<dbReference type="Proteomes" id="UP001337681">
    <property type="component" value="Unassembled WGS sequence"/>
</dbReference>
<evidence type="ECO:0000256" key="1">
    <source>
        <dbReference type="ARBA" id="ARBA00022490"/>
    </source>
</evidence>